<gene>
    <name evidence="1" type="ORF">PVT68_01435</name>
</gene>
<evidence type="ECO:0000313" key="1">
    <source>
        <dbReference type="EMBL" id="WGL16976.1"/>
    </source>
</evidence>
<dbReference type="EMBL" id="CP118605">
    <property type="protein sequence ID" value="WGL16976.1"/>
    <property type="molecule type" value="Genomic_DNA"/>
</dbReference>
<evidence type="ECO:0000313" key="2">
    <source>
        <dbReference type="Proteomes" id="UP001236500"/>
    </source>
</evidence>
<dbReference type="Proteomes" id="UP001236500">
    <property type="component" value="Chromosome"/>
</dbReference>
<dbReference type="RefSeq" id="WP_280320795.1">
    <property type="nucleotide sequence ID" value="NZ_CP118605.1"/>
</dbReference>
<name>A0ABY8NDG9_9GAMM</name>
<proteinExistence type="predicted"/>
<keyword evidence="2" id="KW-1185">Reference proteome</keyword>
<organism evidence="1 2">
    <name type="scientific">Microbulbifer bruguierae</name>
    <dbReference type="NCBI Taxonomy" id="3029061"/>
    <lineage>
        <taxon>Bacteria</taxon>
        <taxon>Pseudomonadati</taxon>
        <taxon>Pseudomonadota</taxon>
        <taxon>Gammaproteobacteria</taxon>
        <taxon>Cellvibrionales</taxon>
        <taxon>Microbulbiferaceae</taxon>
        <taxon>Microbulbifer</taxon>
    </lineage>
</organism>
<reference evidence="1 2" key="1">
    <citation type="submission" date="2023-02" db="EMBL/GenBank/DDBJ databases">
        <title>Description and genomic characterization of Microbulbifer bruguierae sp. nov., isolated from the sediment of mangrove plant Bruguiera sexangula.</title>
        <authorList>
            <person name="Long M."/>
        </authorList>
    </citation>
    <scope>NUCLEOTIDE SEQUENCE [LARGE SCALE GENOMIC DNA]</scope>
    <source>
        <strain evidence="1 2">H12</strain>
    </source>
</reference>
<accession>A0ABY8NDG9</accession>
<protein>
    <submittedName>
        <fullName evidence="1">Uncharacterized protein</fullName>
    </submittedName>
</protein>
<sequence length="114" mass="12215">MTSEEYKNICSKVSTFRVSDLEDTLSLLQQKRSSEASIVATAISQGTVEKPAKHKGSSISEFCVVTCTLEEATSIVDFLIEAEASAVSKTGQSTAAAGRFADLVNKWASFRSSL</sequence>